<dbReference type="EC" id="3.6.4.12" evidence="2"/>
<dbReference type="GO" id="GO:0005524">
    <property type="term" value="F:ATP binding"/>
    <property type="evidence" value="ECO:0007669"/>
    <property type="project" value="UniProtKB-KW"/>
</dbReference>
<keyword evidence="5" id="KW-0378">Hydrolase</keyword>
<dbReference type="InterPro" id="IPR036388">
    <property type="entry name" value="WH-like_DNA-bd_sf"/>
</dbReference>
<dbReference type="PANTHER" id="PTHR11630">
    <property type="entry name" value="DNA REPLICATION LICENSING FACTOR MCM FAMILY MEMBER"/>
    <property type="match status" value="1"/>
</dbReference>
<reference evidence="11 12" key="1">
    <citation type="journal article" date="2019" name="Int. J. Syst. Evol. Microbiol.">
        <title>The Global Catalogue of Microorganisms (GCM) 10K type strain sequencing project: providing services to taxonomists for standard genome sequencing and annotation.</title>
        <authorList>
            <consortium name="The Broad Institute Genomics Platform"/>
            <consortium name="The Broad Institute Genome Sequencing Center for Infectious Disease"/>
            <person name="Wu L."/>
            <person name="Ma J."/>
        </authorList>
    </citation>
    <scope>NUCLEOTIDE SEQUENCE [LARGE SCALE GENOMIC DNA]</scope>
    <source>
        <strain evidence="11 12">DSM 29988</strain>
    </source>
</reference>
<dbReference type="PRINTS" id="PR01657">
    <property type="entry name" value="MCMFAMILY"/>
</dbReference>
<dbReference type="PROSITE" id="PS50051">
    <property type="entry name" value="MCM_2"/>
    <property type="match status" value="1"/>
</dbReference>
<dbReference type="InterPro" id="IPR027417">
    <property type="entry name" value="P-loop_NTPase"/>
</dbReference>
<keyword evidence="7 9" id="KW-0067">ATP-binding</keyword>
<dbReference type="PANTHER" id="PTHR11630:SF66">
    <property type="entry name" value="DNA REPLICATION LICENSING FACTOR MCM4"/>
    <property type="match status" value="1"/>
</dbReference>
<keyword evidence="3" id="KW-0235">DNA replication</keyword>
<protein>
    <recommendedName>
        <fullName evidence="2">DNA helicase</fullName>
        <ecNumber evidence="2">3.6.4.12</ecNumber>
    </recommendedName>
</protein>
<dbReference type="InterPro" id="IPR001208">
    <property type="entry name" value="MCM_dom"/>
</dbReference>
<dbReference type="InterPro" id="IPR027925">
    <property type="entry name" value="MCM_N"/>
</dbReference>
<dbReference type="Proteomes" id="UP001596481">
    <property type="component" value="Unassembled WGS sequence"/>
</dbReference>
<dbReference type="InterPro" id="IPR031327">
    <property type="entry name" value="MCM"/>
</dbReference>
<evidence type="ECO:0000256" key="2">
    <source>
        <dbReference type="ARBA" id="ARBA00012551"/>
    </source>
</evidence>
<evidence type="ECO:0000313" key="11">
    <source>
        <dbReference type="EMBL" id="MFC7202884.1"/>
    </source>
</evidence>
<keyword evidence="6" id="KW-0347">Helicase</keyword>
<dbReference type="Gene3D" id="3.30.1640.10">
    <property type="entry name" value="mini-chromosome maintenance (MCM) complex, chain A, domain 1"/>
    <property type="match status" value="1"/>
</dbReference>
<dbReference type="Gene3D" id="2.20.28.10">
    <property type="match status" value="1"/>
</dbReference>
<gene>
    <name evidence="11" type="ORF">ACFQJC_05105</name>
</gene>
<keyword evidence="12" id="KW-1185">Reference proteome</keyword>
<evidence type="ECO:0000256" key="7">
    <source>
        <dbReference type="ARBA" id="ARBA00022840"/>
    </source>
</evidence>
<evidence type="ECO:0000256" key="1">
    <source>
        <dbReference type="ARBA" id="ARBA00008010"/>
    </source>
</evidence>
<evidence type="ECO:0000256" key="6">
    <source>
        <dbReference type="ARBA" id="ARBA00022806"/>
    </source>
</evidence>
<dbReference type="Gene3D" id="3.40.50.300">
    <property type="entry name" value="P-loop containing nucleotide triphosphate hydrolases"/>
    <property type="match status" value="1"/>
</dbReference>
<dbReference type="FunFam" id="2.20.28.10:FF:000003">
    <property type="entry name" value="DNA helicase"/>
    <property type="match status" value="1"/>
</dbReference>
<dbReference type="Pfam" id="PF14551">
    <property type="entry name" value="MCM_N"/>
    <property type="match status" value="1"/>
</dbReference>
<evidence type="ECO:0000256" key="5">
    <source>
        <dbReference type="ARBA" id="ARBA00022801"/>
    </source>
</evidence>
<dbReference type="FunFam" id="3.40.50.300:FF:002469">
    <property type="entry name" value="Cell division control protein 21"/>
    <property type="match status" value="1"/>
</dbReference>
<feature type="domain" description="MCM C-terminal AAA(+) ATPase" evidence="10">
    <location>
        <begin position="281"/>
        <end position="489"/>
    </location>
</feature>
<dbReference type="Gene3D" id="1.10.10.10">
    <property type="entry name" value="Winged helix-like DNA-binding domain superfamily/Winged helix DNA-binding domain"/>
    <property type="match status" value="1"/>
</dbReference>
<dbReference type="GO" id="GO:0003678">
    <property type="term" value="F:DNA helicase activity"/>
    <property type="evidence" value="ECO:0007669"/>
    <property type="project" value="UniProtKB-EC"/>
</dbReference>
<dbReference type="SMART" id="SM00382">
    <property type="entry name" value="AAA"/>
    <property type="match status" value="1"/>
</dbReference>
<dbReference type="SMART" id="SM00350">
    <property type="entry name" value="MCM"/>
    <property type="match status" value="1"/>
</dbReference>
<accession>A0ABD5ZC71</accession>
<dbReference type="InterPro" id="IPR012340">
    <property type="entry name" value="NA-bd_OB-fold"/>
</dbReference>
<evidence type="ECO:0000313" key="12">
    <source>
        <dbReference type="Proteomes" id="UP001596481"/>
    </source>
</evidence>
<dbReference type="Pfam" id="PF00493">
    <property type="entry name" value="MCM"/>
    <property type="match status" value="1"/>
</dbReference>
<dbReference type="InterPro" id="IPR041562">
    <property type="entry name" value="MCM_lid"/>
</dbReference>
<evidence type="ECO:0000256" key="3">
    <source>
        <dbReference type="ARBA" id="ARBA00022705"/>
    </source>
</evidence>
<proteinExistence type="inferred from homology"/>
<dbReference type="InterPro" id="IPR033762">
    <property type="entry name" value="MCM_OB"/>
</dbReference>
<comment type="caution">
    <text evidence="11">The sequence shown here is derived from an EMBL/GenBank/DDBJ whole genome shotgun (WGS) entry which is preliminary data.</text>
</comment>
<organism evidence="11 12">
    <name type="scientific">Haloferax namakaokahaiae</name>
    <dbReference type="NCBI Taxonomy" id="1748331"/>
    <lineage>
        <taxon>Archaea</taxon>
        <taxon>Methanobacteriati</taxon>
        <taxon>Methanobacteriota</taxon>
        <taxon>Stenosarchaea group</taxon>
        <taxon>Halobacteria</taxon>
        <taxon>Halobacteriales</taxon>
        <taxon>Haloferacaceae</taxon>
        <taxon>Haloferax</taxon>
    </lineage>
</organism>
<evidence type="ECO:0000256" key="9">
    <source>
        <dbReference type="RuleBase" id="RU004070"/>
    </source>
</evidence>
<dbReference type="RefSeq" id="WP_390222171.1">
    <property type="nucleotide sequence ID" value="NZ_JBHTAA010000001.1"/>
</dbReference>
<dbReference type="Pfam" id="PF17855">
    <property type="entry name" value="MCM_lid"/>
    <property type="match status" value="1"/>
</dbReference>
<sequence length="699" mass="78156">MNSPANRELTESFIAFYRDYYRSEIGTLAQHYPKEQRSLTIDYTDLHNFDTELAEEWTSKPSQYQEYVEEGLRLFDLPADVKLSRAHVRLTNLPDEDTYYPGQQSPRDQSGDYITVEGQVSKATEVYGVVQEAAFECQRCGTMSYIEQSSNVGDFQEPHECQGCERQGPFQIDFDQSEIIDGQKLRIEEPPEIAQGQNPSHVDVYVEDDLVEVVEPGDKATVSGILHLRQQSSNNQKTAKFSTYLEGQAIELKDTEFEDIDLTPEDIEEIHDVVEDPETDIFELGVDSIAPSHEGDEDVKLGIFLQQLSGVRAELPDGTFRRGDTHILLIGDPSTGKSTLMDAAERIAPRAVSVSGHGASASGLTAAAVRDDFNDSGQWTLEAGALVHGHKGLACIDELDKIKPDAVKSMHKALEQQRIPISKAGINTTLPAETAVLAAANPKYSRWNRNQEDHEQIEMESALISRFGLIFKFTDQPDAEHDSMVADTILISKDTAKRYNSDSHTVTEEELDEVEPALSVEFLRKYIAYARSNYNPVFRDESVRKKMRDAYVTLRSANGYDENSAIPISTRKLEDVLRLAEASARARLSNVIEEQDVERAQKEIGDSLRQFGTNADGDLDVDVIESGTSMTQKERRDNLIDLIRELQPDEGSLMVGKLCDVAEEEFGLDKRTVKDEVKDLADNGDLWRPGGAGTVRAFR</sequence>
<keyword evidence="8 9" id="KW-0238">DNA-binding</keyword>
<evidence type="ECO:0000256" key="4">
    <source>
        <dbReference type="ARBA" id="ARBA00022741"/>
    </source>
</evidence>
<dbReference type="SUPFAM" id="SSF52540">
    <property type="entry name" value="P-loop containing nucleoside triphosphate hydrolases"/>
    <property type="match status" value="1"/>
</dbReference>
<dbReference type="SUPFAM" id="SSF50249">
    <property type="entry name" value="Nucleic acid-binding proteins"/>
    <property type="match status" value="1"/>
</dbReference>
<dbReference type="GO" id="GO:0006260">
    <property type="term" value="P:DNA replication"/>
    <property type="evidence" value="ECO:0007669"/>
    <property type="project" value="UniProtKB-KW"/>
</dbReference>
<name>A0ABD5ZC71_9EURY</name>
<dbReference type="EMBL" id="JBHTAA010000001">
    <property type="protein sequence ID" value="MFC7202884.1"/>
    <property type="molecule type" value="Genomic_DNA"/>
</dbReference>
<keyword evidence="4 9" id="KW-0547">Nucleotide-binding</keyword>
<dbReference type="InterPro" id="IPR003593">
    <property type="entry name" value="AAA+_ATPase"/>
</dbReference>
<dbReference type="GO" id="GO:0016787">
    <property type="term" value="F:hydrolase activity"/>
    <property type="evidence" value="ECO:0007669"/>
    <property type="project" value="UniProtKB-KW"/>
</dbReference>
<dbReference type="Pfam" id="PF17207">
    <property type="entry name" value="MCM_OB"/>
    <property type="match status" value="1"/>
</dbReference>
<evidence type="ECO:0000259" key="10">
    <source>
        <dbReference type="PROSITE" id="PS50051"/>
    </source>
</evidence>
<comment type="similarity">
    <text evidence="1 9">Belongs to the MCM family.</text>
</comment>
<dbReference type="Gene3D" id="2.40.50.140">
    <property type="entry name" value="Nucleic acid-binding proteins"/>
    <property type="match status" value="1"/>
</dbReference>
<evidence type="ECO:0000256" key="8">
    <source>
        <dbReference type="ARBA" id="ARBA00023125"/>
    </source>
</evidence>
<dbReference type="AlphaFoldDB" id="A0ABD5ZC71"/>
<dbReference type="GO" id="GO:0003677">
    <property type="term" value="F:DNA binding"/>
    <property type="evidence" value="ECO:0007669"/>
    <property type="project" value="UniProtKB-KW"/>
</dbReference>